<evidence type="ECO:0000256" key="3">
    <source>
        <dbReference type="ARBA" id="ARBA00022794"/>
    </source>
</evidence>
<keyword evidence="2" id="KW-0963">Cytoplasm</keyword>
<dbReference type="OMA" id="DYQFHAD"/>
<comment type="similarity">
    <text evidence="9">Belongs to the flagellar radial spoke RSP9 family.</text>
</comment>
<name>A0A813HNQ9_POLGL</name>
<keyword evidence="5" id="KW-0969">Cilium</keyword>
<evidence type="ECO:0000313" key="12">
    <source>
        <dbReference type="Proteomes" id="UP000654075"/>
    </source>
</evidence>
<evidence type="ECO:0000256" key="2">
    <source>
        <dbReference type="ARBA" id="ARBA00022490"/>
    </source>
</evidence>
<keyword evidence="12" id="KW-1185">Reference proteome</keyword>
<evidence type="ECO:0000256" key="7">
    <source>
        <dbReference type="ARBA" id="ARBA00023273"/>
    </source>
</evidence>
<evidence type="ECO:0000256" key="5">
    <source>
        <dbReference type="ARBA" id="ARBA00023069"/>
    </source>
</evidence>
<proteinExistence type="inferred from homology"/>
<dbReference type="OrthoDB" id="10258956at2759"/>
<evidence type="ECO:0000256" key="8">
    <source>
        <dbReference type="ARBA" id="ARBA00037822"/>
    </source>
</evidence>
<keyword evidence="6" id="KW-0206">Cytoskeleton</keyword>
<keyword evidence="4" id="KW-0282">Flagellum</keyword>
<dbReference type="PANTHER" id="PTHR22069:SF0">
    <property type="entry name" value="RADIAL SPOKE HEAD PROTEIN 9 HOMOLOG"/>
    <property type="match status" value="1"/>
</dbReference>
<evidence type="ECO:0000313" key="11">
    <source>
        <dbReference type="EMBL" id="CAE8639377.1"/>
    </source>
</evidence>
<evidence type="ECO:0000256" key="6">
    <source>
        <dbReference type="ARBA" id="ARBA00023212"/>
    </source>
</evidence>
<sequence length="212" mass="22584">MEFPSKCWYYSGEDFEFSALPGLTEEVGEHIASLGLVGAVTGNPSATIEPSAYEGAENEAPVAFQGPKLTELERLALLVQEIDFDTAVVPKGAFALNEAQAVVPSSAFQGLESSKATHLESYVHFRPPASVASLKAYAQSDAHFYANFLDSLGGDLPKGCWAIRQDPSGAGPVSLRSLSWPGYVAFHVPGTSKFGGLYCGHALKNNDLPFII</sequence>
<accession>A0A813HNQ9</accession>
<comment type="caution">
    <text evidence="11">The sequence shown here is derived from an EMBL/GenBank/DDBJ whole genome shotgun (WGS) entry which is preliminary data.</text>
</comment>
<dbReference type="Proteomes" id="UP000654075">
    <property type="component" value="Unassembled WGS sequence"/>
</dbReference>
<evidence type="ECO:0000256" key="1">
    <source>
        <dbReference type="ARBA" id="ARBA00004611"/>
    </source>
</evidence>
<gene>
    <name evidence="11" type="ORF">PGLA1383_LOCUS54420</name>
</gene>
<dbReference type="GO" id="GO:0044458">
    <property type="term" value="P:motile cilium assembly"/>
    <property type="evidence" value="ECO:0007669"/>
    <property type="project" value="TreeGrafter"/>
</dbReference>
<evidence type="ECO:0000256" key="10">
    <source>
        <dbReference type="ARBA" id="ARBA00041080"/>
    </source>
</evidence>
<dbReference type="GO" id="GO:0005930">
    <property type="term" value="C:axoneme"/>
    <property type="evidence" value="ECO:0007669"/>
    <property type="project" value="TreeGrafter"/>
</dbReference>
<evidence type="ECO:0000256" key="9">
    <source>
        <dbReference type="ARBA" id="ARBA00038319"/>
    </source>
</evidence>
<dbReference type="EMBL" id="CAJNNV010032233">
    <property type="protein sequence ID" value="CAE8639377.1"/>
    <property type="molecule type" value="Genomic_DNA"/>
</dbReference>
<dbReference type="InterPro" id="IPR055316">
    <property type="entry name" value="RSP9"/>
</dbReference>
<keyword evidence="7" id="KW-0966">Cell projection</keyword>
<dbReference type="AlphaFoldDB" id="A0A813HNQ9"/>
<evidence type="ECO:0000256" key="4">
    <source>
        <dbReference type="ARBA" id="ARBA00022846"/>
    </source>
</evidence>
<dbReference type="GO" id="GO:0060294">
    <property type="term" value="P:cilium movement involved in cell motility"/>
    <property type="evidence" value="ECO:0007669"/>
    <property type="project" value="TreeGrafter"/>
</dbReference>
<protein>
    <recommendedName>
        <fullName evidence="10">Radial spoke head protein 9 homolog</fullName>
    </recommendedName>
</protein>
<organism evidence="11 12">
    <name type="scientific">Polarella glacialis</name>
    <name type="common">Dinoflagellate</name>
    <dbReference type="NCBI Taxonomy" id="89957"/>
    <lineage>
        <taxon>Eukaryota</taxon>
        <taxon>Sar</taxon>
        <taxon>Alveolata</taxon>
        <taxon>Dinophyceae</taxon>
        <taxon>Suessiales</taxon>
        <taxon>Suessiaceae</taxon>
        <taxon>Polarella</taxon>
    </lineage>
</organism>
<dbReference type="PANTHER" id="PTHR22069">
    <property type="entry name" value="MITOCHONDRIAL RIBOSOMAL PROTEIN S18"/>
    <property type="match status" value="1"/>
</dbReference>
<reference evidence="11" key="1">
    <citation type="submission" date="2021-02" db="EMBL/GenBank/DDBJ databases">
        <authorList>
            <person name="Dougan E. K."/>
            <person name="Rhodes N."/>
            <person name="Thang M."/>
            <person name="Chan C."/>
        </authorList>
    </citation>
    <scope>NUCLEOTIDE SEQUENCE</scope>
</reference>
<dbReference type="GO" id="GO:0035082">
    <property type="term" value="P:axoneme assembly"/>
    <property type="evidence" value="ECO:0007669"/>
    <property type="project" value="InterPro"/>
</dbReference>
<keyword evidence="3" id="KW-0970">Cilium biogenesis/degradation</keyword>
<comment type="subcellular location">
    <subcellularLocation>
        <location evidence="8">Cell projection</location>
        <location evidence="8">Kinocilium</location>
    </subcellularLocation>
    <subcellularLocation>
        <location evidence="1">Cytoplasm</location>
        <location evidence="1">Cytoskeleton</location>
        <location evidence="1">Flagellum axoneme</location>
    </subcellularLocation>
</comment>